<gene>
    <name evidence="2" type="ORF">C2G38_2058810</name>
</gene>
<keyword evidence="3" id="KW-1185">Reference proteome</keyword>
<keyword evidence="1" id="KW-0812">Transmembrane</keyword>
<evidence type="ECO:0000313" key="2">
    <source>
        <dbReference type="EMBL" id="RIB28606.1"/>
    </source>
</evidence>
<feature type="non-terminal residue" evidence="2">
    <location>
        <position position="51"/>
    </location>
</feature>
<dbReference type="EMBL" id="QKWP01000060">
    <property type="protein sequence ID" value="RIB28606.1"/>
    <property type="molecule type" value="Genomic_DNA"/>
</dbReference>
<feature type="transmembrane region" description="Helical" evidence="1">
    <location>
        <begin position="26"/>
        <end position="47"/>
    </location>
</feature>
<name>A0A397WAE1_9GLOM</name>
<protein>
    <submittedName>
        <fullName evidence="2">Uncharacterized protein</fullName>
    </submittedName>
</protein>
<dbReference type="AlphaFoldDB" id="A0A397WAE1"/>
<proteinExistence type="predicted"/>
<evidence type="ECO:0000256" key="1">
    <source>
        <dbReference type="SAM" id="Phobius"/>
    </source>
</evidence>
<organism evidence="2 3">
    <name type="scientific">Gigaspora rosea</name>
    <dbReference type="NCBI Taxonomy" id="44941"/>
    <lineage>
        <taxon>Eukaryota</taxon>
        <taxon>Fungi</taxon>
        <taxon>Fungi incertae sedis</taxon>
        <taxon>Mucoromycota</taxon>
        <taxon>Glomeromycotina</taxon>
        <taxon>Glomeromycetes</taxon>
        <taxon>Diversisporales</taxon>
        <taxon>Gigasporaceae</taxon>
        <taxon>Gigaspora</taxon>
    </lineage>
</organism>
<evidence type="ECO:0000313" key="3">
    <source>
        <dbReference type="Proteomes" id="UP000266673"/>
    </source>
</evidence>
<reference evidence="2 3" key="1">
    <citation type="submission" date="2018-06" db="EMBL/GenBank/DDBJ databases">
        <title>Comparative genomics reveals the genomic features of Rhizophagus irregularis, R. cerebriforme, R. diaphanum and Gigaspora rosea, and their symbiotic lifestyle signature.</title>
        <authorList>
            <person name="Morin E."/>
            <person name="San Clemente H."/>
            <person name="Chen E.C.H."/>
            <person name="De La Providencia I."/>
            <person name="Hainaut M."/>
            <person name="Kuo A."/>
            <person name="Kohler A."/>
            <person name="Murat C."/>
            <person name="Tang N."/>
            <person name="Roy S."/>
            <person name="Loubradou J."/>
            <person name="Henrissat B."/>
            <person name="Grigoriev I.V."/>
            <person name="Corradi N."/>
            <person name="Roux C."/>
            <person name="Martin F.M."/>
        </authorList>
    </citation>
    <scope>NUCLEOTIDE SEQUENCE [LARGE SCALE GENOMIC DNA]</scope>
    <source>
        <strain evidence="2 3">DAOM 194757</strain>
    </source>
</reference>
<sequence length="51" mass="5833">MFSSSLSCPFEDIFCPLRENFLQLGFIYLGVEVARFFFFILIITSSVGKVC</sequence>
<keyword evidence="1" id="KW-1133">Transmembrane helix</keyword>
<comment type="caution">
    <text evidence="2">The sequence shown here is derived from an EMBL/GenBank/DDBJ whole genome shotgun (WGS) entry which is preliminary data.</text>
</comment>
<dbReference type="Proteomes" id="UP000266673">
    <property type="component" value="Unassembled WGS sequence"/>
</dbReference>
<keyword evidence="1" id="KW-0472">Membrane</keyword>
<accession>A0A397WAE1</accession>